<protein>
    <recommendedName>
        <fullName evidence="5 6">Cell division protein FtsA</fullName>
    </recommendedName>
</protein>
<dbReference type="GO" id="GO:0043093">
    <property type="term" value="P:FtsZ-dependent cytokinesis"/>
    <property type="evidence" value="ECO:0007669"/>
    <property type="project" value="UniProtKB-UniRule"/>
</dbReference>
<dbReference type="GO" id="GO:0032153">
    <property type="term" value="C:cell division site"/>
    <property type="evidence" value="ECO:0007669"/>
    <property type="project" value="UniProtKB-UniRule"/>
</dbReference>
<dbReference type="InterPro" id="IPR043129">
    <property type="entry name" value="ATPase_NBD"/>
</dbReference>
<dbReference type="PATRIC" id="fig|1134406.4.peg.3306"/>
<comment type="function">
    <text evidence="5 6">Cell division protein that is involved in the assembly of the Z ring. May serve as a membrane anchor for the Z ring.</text>
</comment>
<evidence type="ECO:0000256" key="5">
    <source>
        <dbReference type="HAMAP-Rule" id="MF_02033"/>
    </source>
</evidence>
<dbReference type="PANTHER" id="PTHR32432">
    <property type="entry name" value="CELL DIVISION PROTEIN FTSA-RELATED"/>
    <property type="match status" value="1"/>
</dbReference>
<dbReference type="SMART" id="SM00842">
    <property type="entry name" value="FtsA"/>
    <property type="match status" value="1"/>
</dbReference>
<evidence type="ECO:0000313" key="9">
    <source>
        <dbReference type="Proteomes" id="UP000050417"/>
    </source>
</evidence>
<accession>A0A0P6XDG6</accession>
<keyword evidence="4 5" id="KW-0131">Cell cycle</keyword>
<evidence type="ECO:0000313" key="8">
    <source>
        <dbReference type="EMBL" id="KPL78285.1"/>
    </source>
</evidence>
<feature type="domain" description="SHS2" evidence="7">
    <location>
        <begin position="6"/>
        <end position="192"/>
    </location>
</feature>
<evidence type="ECO:0000259" key="7">
    <source>
        <dbReference type="SMART" id="SM00842"/>
    </source>
</evidence>
<proteinExistence type="inferred from homology"/>
<sequence length="409" mass="44001">MDESIVVGIDIGTTKVCTLVARIEGERNLRILGVGIAPSQGIRKGNIIDLAAASQAIARSVEKAQRTSGLEITSALVSLAGSHVSSVNSRGVVGISGRVIDQYDVDRALESAQAVAIPHNREIIHVIQRGFTVDGQDGIRMPVGMHGYRLEVEAHIITAAAATVENLRQCVQAAGVQVSQFVLNPLASAEVVLTETERQMGCVVVDIGGGTTDMAIYIDGDVWHTMVIAIGGNLVTSDIAQGLRLPISQAEEVKKEHAFAVESAISADDVFTTRPFGEDQPIQFSRKDLAMITEARLEEIFTFVMQEIKRSGYDGLLPAGMILTGGSSLIPGIKDLASRVMNMPTRVARPENLIGLVDQLNSPAYSTSVGLLYWAMFLNETAPKTHRKPGPQINVNWDTIKNIFKNLLP</sequence>
<dbReference type="InterPro" id="IPR050696">
    <property type="entry name" value="FtsA/MreB"/>
</dbReference>
<dbReference type="NCBIfam" id="TIGR01174">
    <property type="entry name" value="ftsA"/>
    <property type="match status" value="1"/>
</dbReference>
<dbReference type="EMBL" id="LGCL01000019">
    <property type="protein sequence ID" value="KPL78285.1"/>
    <property type="molecule type" value="Genomic_DNA"/>
</dbReference>
<keyword evidence="2 5" id="KW-0132">Cell division</keyword>
<dbReference type="GO" id="GO:0009898">
    <property type="term" value="C:cytoplasmic side of plasma membrane"/>
    <property type="evidence" value="ECO:0007669"/>
    <property type="project" value="UniProtKB-UniRule"/>
</dbReference>
<dbReference type="PIRSF" id="PIRSF003101">
    <property type="entry name" value="FtsA"/>
    <property type="match status" value="1"/>
</dbReference>
<evidence type="ECO:0000256" key="6">
    <source>
        <dbReference type="PIRNR" id="PIRNR003101"/>
    </source>
</evidence>
<dbReference type="Pfam" id="PF14450">
    <property type="entry name" value="FtsA"/>
    <property type="match status" value="2"/>
</dbReference>
<dbReference type="OrthoDB" id="9768127at2"/>
<dbReference type="RefSeq" id="WP_075062347.1">
    <property type="nucleotide sequence ID" value="NZ_LGCL01000019.1"/>
</dbReference>
<comment type="caution">
    <text evidence="8">The sequence shown here is derived from an EMBL/GenBank/DDBJ whole genome shotgun (WGS) entry which is preliminary data.</text>
</comment>
<name>A0A0P6XDG6_9CHLR</name>
<keyword evidence="9" id="KW-1185">Reference proteome</keyword>
<dbReference type="Pfam" id="PF02491">
    <property type="entry name" value="SHS2_FTSA"/>
    <property type="match status" value="1"/>
</dbReference>
<evidence type="ECO:0000256" key="3">
    <source>
        <dbReference type="ARBA" id="ARBA00023136"/>
    </source>
</evidence>
<evidence type="ECO:0000256" key="4">
    <source>
        <dbReference type="ARBA" id="ARBA00023306"/>
    </source>
</evidence>
<dbReference type="CDD" id="cd24048">
    <property type="entry name" value="ASKHA_NBD_FtsA"/>
    <property type="match status" value="1"/>
</dbReference>
<dbReference type="Gene3D" id="3.30.1490.110">
    <property type="match status" value="1"/>
</dbReference>
<dbReference type="Gene3D" id="3.30.420.40">
    <property type="match status" value="2"/>
</dbReference>
<dbReference type="AlphaFoldDB" id="A0A0P6XDG6"/>
<comment type="subunit">
    <text evidence="5">Self-interacts. Interacts with FtsZ.</text>
</comment>
<evidence type="ECO:0000256" key="2">
    <source>
        <dbReference type="ARBA" id="ARBA00022618"/>
    </source>
</evidence>
<comment type="subcellular location">
    <subcellularLocation>
        <location evidence="5">Cell membrane</location>
        <topology evidence="5">Peripheral membrane protein</topology>
        <orientation evidence="5">Cytoplasmic side</orientation>
    </subcellularLocation>
    <text evidence="5">Localizes to the Z ring in an FtsZ-dependent manner. Targeted to the membrane through a conserved C-terminal amphipathic helix.</text>
</comment>
<reference evidence="8 9" key="1">
    <citation type="submission" date="2015-07" db="EMBL/GenBank/DDBJ databases">
        <title>Genome sequence of Ornatilinea apprima DSM 23815.</title>
        <authorList>
            <person name="Hemp J."/>
            <person name="Ward L.M."/>
            <person name="Pace L.A."/>
            <person name="Fischer W.W."/>
        </authorList>
    </citation>
    <scope>NUCLEOTIDE SEQUENCE [LARGE SCALE GENOMIC DNA]</scope>
    <source>
        <strain evidence="8 9">P3M-1</strain>
    </source>
</reference>
<dbReference type="PANTHER" id="PTHR32432:SF4">
    <property type="entry name" value="CELL DIVISION PROTEIN FTSA"/>
    <property type="match status" value="1"/>
</dbReference>
<gene>
    <name evidence="5" type="primary">ftsA</name>
    <name evidence="8" type="ORF">ADN00_07415</name>
</gene>
<keyword evidence="3 5" id="KW-0472">Membrane</keyword>
<organism evidence="8 9">
    <name type="scientific">Ornatilinea apprima</name>
    <dbReference type="NCBI Taxonomy" id="1134406"/>
    <lineage>
        <taxon>Bacteria</taxon>
        <taxon>Bacillati</taxon>
        <taxon>Chloroflexota</taxon>
        <taxon>Anaerolineae</taxon>
        <taxon>Anaerolineales</taxon>
        <taxon>Anaerolineaceae</taxon>
        <taxon>Ornatilinea</taxon>
    </lineage>
</organism>
<dbReference type="InterPro" id="IPR003494">
    <property type="entry name" value="SHS2_FtsA"/>
</dbReference>
<dbReference type="Proteomes" id="UP000050417">
    <property type="component" value="Unassembled WGS sequence"/>
</dbReference>
<dbReference type="HAMAP" id="MF_02033">
    <property type="entry name" value="FtsA"/>
    <property type="match status" value="1"/>
</dbReference>
<keyword evidence="1 5" id="KW-1003">Cell membrane</keyword>
<dbReference type="InterPro" id="IPR020823">
    <property type="entry name" value="Cell_div_FtsA"/>
</dbReference>
<dbReference type="SUPFAM" id="SSF53067">
    <property type="entry name" value="Actin-like ATPase domain"/>
    <property type="match status" value="2"/>
</dbReference>
<dbReference type="STRING" id="1134406.ADN00_07415"/>
<comment type="similarity">
    <text evidence="5 6">Belongs to the FtsA/MreB family.</text>
</comment>
<evidence type="ECO:0000256" key="1">
    <source>
        <dbReference type="ARBA" id="ARBA00022475"/>
    </source>
</evidence>